<dbReference type="InterPro" id="IPR009057">
    <property type="entry name" value="Homeodomain-like_sf"/>
</dbReference>
<dbReference type="Proteomes" id="UP000290365">
    <property type="component" value="Chromosome"/>
</dbReference>
<dbReference type="Gene3D" id="1.10.357.10">
    <property type="entry name" value="Tetracycline Repressor, domain 2"/>
    <property type="match status" value="1"/>
</dbReference>
<dbReference type="PANTHER" id="PTHR43479:SF7">
    <property type="entry name" value="TETR-FAMILY TRANSCRIPTIONAL REGULATOR"/>
    <property type="match status" value="1"/>
</dbReference>
<keyword evidence="5" id="KW-1185">Reference proteome</keyword>
<dbReference type="KEGG" id="kbs:EPA93_07360"/>
<feature type="DNA-binding region" description="H-T-H motif" evidence="2">
    <location>
        <begin position="34"/>
        <end position="53"/>
    </location>
</feature>
<evidence type="ECO:0000313" key="5">
    <source>
        <dbReference type="Proteomes" id="UP000290365"/>
    </source>
</evidence>
<evidence type="ECO:0000313" key="4">
    <source>
        <dbReference type="EMBL" id="QBD75832.1"/>
    </source>
</evidence>
<proteinExistence type="predicted"/>
<dbReference type="SUPFAM" id="SSF46689">
    <property type="entry name" value="Homeodomain-like"/>
    <property type="match status" value="1"/>
</dbReference>
<protein>
    <submittedName>
        <fullName evidence="4">TetR/AcrR family transcriptional regulator</fullName>
    </submittedName>
</protein>
<evidence type="ECO:0000256" key="1">
    <source>
        <dbReference type="ARBA" id="ARBA00023125"/>
    </source>
</evidence>
<keyword evidence="1 2" id="KW-0238">DNA-binding</keyword>
<dbReference type="PANTHER" id="PTHR43479">
    <property type="entry name" value="ACREF/ENVCD OPERON REPRESSOR-RELATED"/>
    <property type="match status" value="1"/>
</dbReference>
<dbReference type="PROSITE" id="PS50977">
    <property type="entry name" value="HTH_TETR_2"/>
    <property type="match status" value="1"/>
</dbReference>
<dbReference type="Pfam" id="PF14278">
    <property type="entry name" value="TetR_C_8"/>
    <property type="match status" value="1"/>
</dbReference>
<evidence type="ECO:0000256" key="2">
    <source>
        <dbReference type="PROSITE-ProRule" id="PRU00335"/>
    </source>
</evidence>
<name>A0A4P6JLG1_KTERU</name>
<dbReference type="AlphaFoldDB" id="A0A4P6JLG1"/>
<sequence length="215" mass="24970">MSQEQTDLRVKRSHKLLRDAFIELIAEKRFDEITVGDISARAMVNRATFYRHYQDKYDLVEKIFTDEVGALLRELGTSPGGPKRINPEKPAEAWVKMFERISRHAKLYRALLGHNGSPWFAARLRDWVVEVINERELLRLRKQSTEQHAKPNALPQEAAISLAASLFINAISWWLENEMPCSPRQMASWTLMFFSYGYLRALDLEPDPYVSFALE</sequence>
<reference evidence="4 5" key="1">
    <citation type="submission" date="2019-01" db="EMBL/GenBank/DDBJ databases">
        <title>Ktedonosporobacter rubrisoli SCAWS-G2.</title>
        <authorList>
            <person name="Huang Y."/>
            <person name="Yan B."/>
        </authorList>
    </citation>
    <scope>NUCLEOTIDE SEQUENCE [LARGE SCALE GENOMIC DNA]</scope>
    <source>
        <strain evidence="4 5">SCAWS-G2</strain>
    </source>
</reference>
<dbReference type="InterPro" id="IPR039532">
    <property type="entry name" value="TetR_C_Firmicutes"/>
</dbReference>
<feature type="domain" description="HTH tetR-type" evidence="3">
    <location>
        <begin position="11"/>
        <end position="71"/>
    </location>
</feature>
<organism evidence="4 5">
    <name type="scientific">Ktedonosporobacter rubrisoli</name>
    <dbReference type="NCBI Taxonomy" id="2509675"/>
    <lineage>
        <taxon>Bacteria</taxon>
        <taxon>Bacillati</taxon>
        <taxon>Chloroflexota</taxon>
        <taxon>Ktedonobacteria</taxon>
        <taxon>Ktedonobacterales</taxon>
        <taxon>Ktedonosporobacteraceae</taxon>
        <taxon>Ktedonosporobacter</taxon>
    </lineage>
</organism>
<gene>
    <name evidence="4" type="ORF">EPA93_07360</name>
</gene>
<dbReference type="EMBL" id="CP035758">
    <property type="protein sequence ID" value="QBD75832.1"/>
    <property type="molecule type" value="Genomic_DNA"/>
</dbReference>
<evidence type="ECO:0000259" key="3">
    <source>
        <dbReference type="PROSITE" id="PS50977"/>
    </source>
</evidence>
<dbReference type="Pfam" id="PF00440">
    <property type="entry name" value="TetR_N"/>
    <property type="match status" value="1"/>
</dbReference>
<accession>A0A4P6JLG1</accession>
<dbReference type="RefSeq" id="WP_129886429.1">
    <property type="nucleotide sequence ID" value="NZ_CP035758.1"/>
</dbReference>
<dbReference type="OrthoDB" id="154075at2"/>
<dbReference type="GO" id="GO:0003677">
    <property type="term" value="F:DNA binding"/>
    <property type="evidence" value="ECO:0007669"/>
    <property type="project" value="UniProtKB-UniRule"/>
</dbReference>
<dbReference type="InterPro" id="IPR001647">
    <property type="entry name" value="HTH_TetR"/>
</dbReference>
<dbReference type="InterPro" id="IPR050624">
    <property type="entry name" value="HTH-type_Tx_Regulator"/>
</dbReference>